<feature type="domain" description="ABC transporter" evidence="5">
    <location>
        <begin position="39"/>
        <end position="280"/>
    </location>
</feature>
<dbReference type="PANTHER" id="PTHR42711">
    <property type="entry name" value="ABC TRANSPORTER ATP-BINDING PROTEIN"/>
    <property type="match status" value="1"/>
</dbReference>
<dbReference type="SMART" id="SM00382">
    <property type="entry name" value="AAA"/>
    <property type="match status" value="1"/>
</dbReference>
<keyword evidence="2" id="KW-0813">Transport</keyword>
<dbReference type="Pfam" id="PF00005">
    <property type="entry name" value="ABC_tran"/>
    <property type="match status" value="1"/>
</dbReference>
<dbReference type="PANTHER" id="PTHR42711:SF5">
    <property type="entry name" value="ABC TRANSPORTER ATP-BINDING PROTEIN NATA"/>
    <property type="match status" value="1"/>
</dbReference>
<sequence>MCVRNDKRLHRTIISQFLLLDIFRISSVSGTIFDVPGVINVKNLVKQYKKSDRKAVNDISFNVEEGELFTLLGPNGAGKTTTISILTTTLAKTSGEIIIHGYNIDIDPKSVRQQIGIIFQQPSLDLNLTAEENVRFHTILYGLYPFRPSYSMMPTSYKNKINELAEILEIKDEMFKPIKTFSGGMKRKLEIIRGLMHEPRVLFLDEPTTGLDPASRKTLWTYMQQIRKEKKITIFLTTHYLDEAEEADRVCILHHGKIITIGTPRKIKQDLIENYLLVDTEDKNKLFAELHNHNLRFEDGELVKVFIHDLSVQEIIQSIQTPLTTLETHIPTIEEAYLSIVAEEDKHETGN</sequence>
<organism evidence="6 7">
    <name type="scientific">candidate division WWE3 bacterium</name>
    <dbReference type="NCBI Taxonomy" id="2053526"/>
    <lineage>
        <taxon>Bacteria</taxon>
        <taxon>Katanobacteria</taxon>
    </lineage>
</organism>
<dbReference type="InterPro" id="IPR003593">
    <property type="entry name" value="AAA+_ATPase"/>
</dbReference>
<dbReference type="EMBL" id="JAGQKX010000051">
    <property type="protein sequence ID" value="MCA9390241.1"/>
    <property type="molecule type" value="Genomic_DNA"/>
</dbReference>
<dbReference type="PROSITE" id="PS00211">
    <property type="entry name" value="ABC_TRANSPORTER_1"/>
    <property type="match status" value="1"/>
</dbReference>
<dbReference type="GO" id="GO:0016887">
    <property type="term" value="F:ATP hydrolysis activity"/>
    <property type="evidence" value="ECO:0007669"/>
    <property type="project" value="InterPro"/>
</dbReference>
<dbReference type="SUPFAM" id="SSF52540">
    <property type="entry name" value="P-loop containing nucleoside triphosphate hydrolases"/>
    <property type="match status" value="1"/>
</dbReference>
<evidence type="ECO:0000256" key="1">
    <source>
        <dbReference type="ARBA" id="ARBA00005417"/>
    </source>
</evidence>
<dbReference type="Gene3D" id="3.40.50.300">
    <property type="entry name" value="P-loop containing nucleotide triphosphate hydrolases"/>
    <property type="match status" value="1"/>
</dbReference>
<keyword evidence="4 6" id="KW-0067">ATP-binding</keyword>
<dbReference type="InterPro" id="IPR050763">
    <property type="entry name" value="ABC_transporter_ATP-binding"/>
</dbReference>
<accession>A0A955LGU5</accession>
<name>A0A955LGU5_UNCKA</name>
<comment type="similarity">
    <text evidence="1">Belongs to the ABC transporter superfamily.</text>
</comment>
<evidence type="ECO:0000259" key="5">
    <source>
        <dbReference type="PROSITE" id="PS50893"/>
    </source>
</evidence>
<proteinExistence type="inferred from homology"/>
<comment type="caution">
    <text evidence="6">The sequence shown here is derived from an EMBL/GenBank/DDBJ whole genome shotgun (WGS) entry which is preliminary data.</text>
</comment>
<evidence type="ECO:0000256" key="2">
    <source>
        <dbReference type="ARBA" id="ARBA00022448"/>
    </source>
</evidence>
<gene>
    <name evidence="6" type="ORF">KC571_02450</name>
</gene>
<dbReference type="Proteomes" id="UP000701698">
    <property type="component" value="Unassembled WGS sequence"/>
</dbReference>
<dbReference type="PROSITE" id="PS50893">
    <property type="entry name" value="ABC_TRANSPORTER_2"/>
    <property type="match status" value="1"/>
</dbReference>
<reference evidence="6" key="1">
    <citation type="submission" date="2020-04" db="EMBL/GenBank/DDBJ databases">
        <authorList>
            <person name="Zhang T."/>
        </authorList>
    </citation>
    <scope>NUCLEOTIDE SEQUENCE</scope>
    <source>
        <strain evidence="6">HKST-UBA01</strain>
    </source>
</reference>
<dbReference type="InterPro" id="IPR027417">
    <property type="entry name" value="P-loop_NTPase"/>
</dbReference>
<keyword evidence="3" id="KW-0547">Nucleotide-binding</keyword>
<evidence type="ECO:0000313" key="6">
    <source>
        <dbReference type="EMBL" id="MCA9390241.1"/>
    </source>
</evidence>
<protein>
    <submittedName>
        <fullName evidence="6">ATP-binding cassette domain-containing protein</fullName>
    </submittedName>
</protein>
<dbReference type="AlphaFoldDB" id="A0A955LGU5"/>
<dbReference type="InterPro" id="IPR003439">
    <property type="entry name" value="ABC_transporter-like_ATP-bd"/>
</dbReference>
<dbReference type="InterPro" id="IPR017871">
    <property type="entry name" value="ABC_transporter-like_CS"/>
</dbReference>
<evidence type="ECO:0000313" key="7">
    <source>
        <dbReference type="Proteomes" id="UP000701698"/>
    </source>
</evidence>
<reference evidence="6" key="2">
    <citation type="journal article" date="2021" name="Microbiome">
        <title>Successional dynamics and alternative stable states in a saline activated sludge microbial community over 9 years.</title>
        <authorList>
            <person name="Wang Y."/>
            <person name="Ye J."/>
            <person name="Ju F."/>
            <person name="Liu L."/>
            <person name="Boyd J.A."/>
            <person name="Deng Y."/>
            <person name="Parks D.H."/>
            <person name="Jiang X."/>
            <person name="Yin X."/>
            <person name="Woodcroft B.J."/>
            <person name="Tyson G.W."/>
            <person name="Hugenholtz P."/>
            <person name="Polz M.F."/>
            <person name="Zhang T."/>
        </authorList>
    </citation>
    <scope>NUCLEOTIDE SEQUENCE</scope>
    <source>
        <strain evidence="6">HKST-UBA01</strain>
    </source>
</reference>
<evidence type="ECO:0000256" key="4">
    <source>
        <dbReference type="ARBA" id="ARBA00022840"/>
    </source>
</evidence>
<dbReference type="GO" id="GO:0005524">
    <property type="term" value="F:ATP binding"/>
    <property type="evidence" value="ECO:0007669"/>
    <property type="project" value="UniProtKB-KW"/>
</dbReference>
<evidence type="ECO:0000256" key="3">
    <source>
        <dbReference type="ARBA" id="ARBA00022741"/>
    </source>
</evidence>